<evidence type="ECO:0000313" key="2">
    <source>
        <dbReference type="Proteomes" id="UP000198959"/>
    </source>
</evidence>
<gene>
    <name evidence="1" type="ORF">GA0074692_6875</name>
</gene>
<sequence length="396" mass="41231">MPQRGLHDRVGGRLVLGVPDRELAEGDPGVAALLVRHLGERGEDFLLGVPGRAVPGTQRPQHVLGHEDPGAGQPQVPHPRGPHVIEGVEPLLVAVEVGAAEVLEARQGAPQALRAGVRYPHHVEAVQAGRLAALFVDQVREVRRRVLLGERHGPSQVGAGALVEGVHNPPRTVDHLVVFQQPHVHVPVDQQRRPEGDLDQLAPPDDRHGPVGVHGCEECPVRVDVLVDDGPEVDVAECGVGFGGVEQHGGEAVLDELLQPGHDCGVFVVELRRLAEEQVRRGGGEVGRQGHVEAAVALPDRGGCAPQPAGHHADQAAGPLAGAGLGPGRGAVGVHLAELVRAPAVPSIPVAVGVVGGGELRRRPGAIGRDRHRASFVMLRGRGLPSPGGATAPRGS</sequence>
<proteinExistence type="predicted"/>
<name>A0A1C6TPD7_9ACTN</name>
<dbReference type="EMBL" id="FMHW01000004">
    <property type="protein sequence ID" value="SCL43423.1"/>
    <property type="molecule type" value="Genomic_DNA"/>
</dbReference>
<keyword evidence="2" id="KW-1185">Reference proteome</keyword>
<dbReference type="AlphaFoldDB" id="A0A1C6TPD7"/>
<protein>
    <submittedName>
        <fullName evidence="1">Uncharacterized protein</fullName>
    </submittedName>
</protein>
<organism evidence="1 2">
    <name type="scientific">Micromonospora pallida</name>
    <dbReference type="NCBI Taxonomy" id="145854"/>
    <lineage>
        <taxon>Bacteria</taxon>
        <taxon>Bacillati</taxon>
        <taxon>Actinomycetota</taxon>
        <taxon>Actinomycetes</taxon>
        <taxon>Micromonosporales</taxon>
        <taxon>Micromonosporaceae</taxon>
        <taxon>Micromonospora</taxon>
    </lineage>
</organism>
<reference evidence="2" key="1">
    <citation type="submission" date="2016-06" db="EMBL/GenBank/DDBJ databases">
        <authorList>
            <person name="Varghese N."/>
            <person name="Submissions Spin"/>
        </authorList>
    </citation>
    <scope>NUCLEOTIDE SEQUENCE [LARGE SCALE GENOMIC DNA]</scope>
    <source>
        <strain evidence="2">DSM 43817</strain>
    </source>
</reference>
<accession>A0A1C6TPD7</accession>
<evidence type="ECO:0000313" key="1">
    <source>
        <dbReference type="EMBL" id="SCL43423.1"/>
    </source>
</evidence>
<dbReference type="Proteomes" id="UP000198959">
    <property type="component" value="Unassembled WGS sequence"/>
</dbReference>